<gene>
    <name evidence="1" type="ORF">POCTA_138.1.T1000234</name>
</gene>
<sequence>MVDKNANLSDYLTLSIVPQVIFVNSKLTMFKVGQELIVFFAFEEVSSQQESNYKSSVALGLI</sequence>
<dbReference type="AlphaFoldDB" id="A0A8S1WPH8"/>
<protein>
    <submittedName>
        <fullName evidence="1">Uncharacterized protein</fullName>
    </submittedName>
</protein>
<name>A0A8S1WPH8_PAROT</name>
<comment type="caution">
    <text evidence="1">The sequence shown here is derived from an EMBL/GenBank/DDBJ whole genome shotgun (WGS) entry which is preliminary data.</text>
</comment>
<accession>A0A8S1WPH8</accession>
<dbReference type="Proteomes" id="UP000683925">
    <property type="component" value="Unassembled WGS sequence"/>
</dbReference>
<evidence type="ECO:0000313" key="1">
    <source>
        <dbReference type="EMBL" id="CAD8191874.1"/>
    </source>
</evidence>
<dbReference type="EMBL" id="CAJJDP010000100">
    <property type="protein sequence ID" value="CAD8191874.1"/>
    <property type="molecule type" value="Genomic_DNA"/>
</dbReference>
<keyword evidence="2" id="KW-1185">Reference proteome</keyword>
<evidence type="ECO:0000313" key="2">
    <source>
        <dbReference type="Proteomes" id="UP000683925"/>
    </source>
</evidence>
<reference evidence="1" key="1">
    <citation type="submission" date="2021-01" db="EMBL/GenBank/DDBJ databases">
        <authorList>
            <consortium name="Genoscope - CEA"/>
            <person name="William W."/>
        </authorList>
    </citation>
    <scope>NUCLEOTIDE SEQUENCE</scope>
</reference>
<proteinExistence type="predicted"/>
<organism evidence="1 2">
    <name type="scientific">Paramecium octaurelia</name>
    <dbReference type="NCBI Taxonomy" id="43137"/>
    <lineage>
        <taxon>Eukaryota</taxon>
        <taxon>Sar</taxon>
        <taxon>Alveolata</taxon>
        <taxon>Ciliophora</taxon>
        <taxon>Intramacronucleata</taxon>
        <taxon>Oligohymenophorea</taxon>
        <taxon>Peniculida</taxon>
        <taxon>Parameciidae</taxon>
        <taxon>Paramecium</taxon>
    </lineage>
</organism>